<accession>A0A0K1Q696</accession>
<name>A0A0K1Q696_9BACT</name>
<gene>
    <name evidence="1" type="ORF">AKJ09_07598</name>
</gene>
<protein>
    <submittedName>
        <fullName evidence="1">Uncharacterized protein</fullName>
    </submittedName>
</protein>
<sequence length="375" mass="37089">MARSIPLRSLMVMGFGLGGGMALVACVDLFHTTDFGTSDCTTDPTSCAAETGSADDATSTPPKKDAAATRIDFCSSWGSNQAQARAAKACAWLGACGGPMGGSSFGACYERAALAFDCAANPGLRPAGALDDFWHCMANVDSCDASDKCVFPSGVPTCNIAGGGKLTACVDGTYGGAKAVRVECNATDSRPAAVEPCVLSGKRCGAIDDSTAECAGPTGVACTAGAPHCDGTKAVDCTGGFPALDLGIDCAEVGRGSCVMTDAGPTCMPAASAEKCAVATPFACTGNVLTGCVGGATIAIDCGKFARKCDASRATGYDPFRACYDSDGGCPAPDSCDGGVLTSCGSGGATRTDCKQVGLGACRVLPNGSAACTPP</sequence>
<dbReference type="AlphaFoldDB" id="A0A0K1Q696"/>
<reference evidence="1 2" key="1">
    <citation type="submission" date="2015-08" db="EMBL/GenBank/DDBJ databases">
        <authorList>
            <person name="Babu N.S."/>
            <person name="Beckwith C.J."/>
            <person name="Beseler K.G."/>
            <person name="Brison A."/>
            <person name="Carone J.V."/>
            <person name="Caskin T.P."/>
            <person name="Diamond M."/>
            <person name="Durham M.E."/>
            <person name="Foxe J.M."/>
            <person name="Go M."/>
            <person name="Henderson B.A."/>
            <person name="Jones I.B."/>
            <person name="McGettigan J.A."/>
            <person name="Micheletti S.J."/>
            <person name="Nasrallah M.E."/>
            <person name="Ortiz D."/>
            <person name="Piller C.R."/>
            <person name="Privatt S.R."/>
            <person name="Schneider S.L."/>
            <person name="Sharp S."/>
            <person name="Smith T.C."/>
            <person name="Stanton J.D."/>
            <person name="Ullery H.E."/>
            <person name="Wilson R.J."/>
            <person name="Serrano M.G."/>
            <person name="Buck G."/>
            <person name="Lee V."/>
            <person name="Wang Y."/>
            <person name="Carvalho R."/>
            <person name="Voegtly L."/>
            <person name="Shi R."/>
            <person name="Duckworth R."/>
            <person name="Johnson A."/>
            <person name="Loviza R."/>
            <person name="Walstead R."/>
            <person name="Shah Z."/>
            <person name="Kiflezghi M."/>
            <person name="Wade K."/>
            <person name="Ball S.L."/>
            <person name="Bradley K.W."/>
            <person name="Asai D.J."/>
            <person name="Bowman C.A."/>
            <person name="Russell D.A."/>
            <person name="Pope W.H."/>
            <person name="Jacobs-Sera D."/>
            <person name="Hendrix R.W."/>
            <person name="Hatfull G.F."/>
        </authorList>
    </citation>
    <scope>NUCLEOTIDE SEQUENCE [LARGE SCALE GENOMIC DNA]</scope>
    <source>
        <strain evidence="1 2">DSM 27648</strain>
    </source>
</reference>
<evidence type="ECO:0000313" key="1">
    <source>
        <dbReference type="EMBL" id="AKV00935.1"/>
    </source>
</evidence>
<dbReference type="STRING" id="1391654.AKJ09_07598"/>
<dbReference type="Proteomes" id="UP000064967">
    <property type="component" value="Chromosome"/>
</dbReference>
<dbReference type="KEGG" id="llu:AKJ09_07598"/>
<dbReference type="EMBL" id="CP012333">
    <property type="protein sequence ID" value="AKV00935.1"/>
    <property type="molecule type" value="Genomic_DNA"/>
</dbReference>
<organism evidence="1 2">
    <name type="scientific">Labilithrix luteola</name>
    <dbReference type="NCBI Taxonomy" id="1391654"/>
    <lineage>
        <taxon>Bacteria</taxon>
        <taxon>Pseudomonadati</taxon>
        <taxon>Myxococcota</taxon>
        <taxon>Polyangia</taxon>
        <taxon>Polyangiales</taxon>
        <taxon>Labilitrichaceae</taxon>
        <taxon>Labilithrix</taxon>
    </lineage>
</organism>
<dbReference type="PROSITE" id="PS51257">
    <property type="entry name" value="PROKAR_LIPOPROTEIN"/>
    <property type="match status" value="1"/>
</dbReference>
<proteinExistence type="predicted"/>
<dbReference type="RefSeq" id="WP_146652129.1">
    <property type="nucleotide sequence ID" value="NZ_CP012333.1"/>
</dbReference>
<keyword evidence="2" id="KW-1185">Reference proteome</keyword>
<evidence type="ECO:0000313" key="2">
    <source>
        <dbReference type="Proteomes" id="UP000064967"/>
    </source>
</evidence>